<evidence type="ECO:0008006" key="6">
    <source>
        <dbReference type="Google" id="ProtNLM"/>
    </source>
</evidence>
<feature type="region of interest" description="Disordered" evidence="1">
    <location>
        <begin position="209"/>
        <end position="232"/>
    </location>
</feature>
<keyword evidence="2" id="KW-0812">Transmembrane</keyword>
<evidence type="ECO:0000256" key="3">
    <source>
        <dbReference type="SAM" id="SignalP"/>
    </source>
</evidence>
<organism evidence="4 5">
    <name type="scientific">Cirrhinus molitorella</name>
    <name type="common">mud carp</name>
    <dbReference type="NCBI Taxonomy" id="172907"/>
    <lineage>
        <taxon>Eukaryota</taxon>
        <taxon>Metazoa</taxon>
        <taxon>Chordata</taxon>
        <taxon>Craniata</taxon>
        <taxon>Vertebrata</taxon>
        <taxon>Euteleostomi</taxon>
        <taxon>Actinopterygii</taxon>
        <taxon>Neopterygii</taxon>
        <taxon>Teleostei</taxon>
        <taxon>Ostariophysi</taxon>
        <taxon>Cypriniformes</taxon>
        <taxon>Cyprinidae</taxon>
        <taxon>Labeoninae</taxon>
        <taxon>Labeonini</taxon>
        <taxon>Cirrhinus</taxon>
    </lineage>
</organism>
<evidence type="ECO:0000256" key="2">
    <source>
        <dbReference type="SAM" id="Phobius"/>
    </source>
</evidence>
<feature type="transmembrane region" description="Helical" evidence="2">
    <location>
        <begin position="173"/>
        <end position="196"/>
    </location>
</feature>
<accession>A0AA88PZE1</accession>
<keyword evidence="5" id="KW-1185">Reference proteome</keyword>
<proteinExistence type="predicted"/>
<sequence>MKLNCFVLRVCCFIVACVFGEDVTVEEGNSVTLKTDIQKKQGETMLWYFKDTRIAQINKDQSTSCNYDGEGGRFKDRLEMDYEMGFLSIASMRFEDSGRYEAQLIRISNSGQTKSLNRKTKCDSTKIIPNNNVGDTIKTFSVNVRAKTEEESSKIERGKSKFFSFFTNNSVSLVAGVVAGVCVILLVVVFVAVVFFHRRNTRNELMEKDKAPHLLEDQNKDDRESYENPSSV</sequence>
<keyword evidence="3" id="KW-0732">Signal</keyword>
<dbReference type="AlphaFoldDB" id="A0AA88PZE1"/>
<name>A0AA88PZE1_9TELE</name>
<dbReference type="EMBL" id="JAUYZG010000005">
    <property type="protein sequence ID" value="KAK2906676.1"/>
    <property type="molecule type" value="Genomic_DNA"/>
</dbReference>
<comment type="caution">
    <text evidence="4">The sequence shown here is derived from an EMBL/GenBank/DDBJ whole genome shotgun (WGS) entry which is preliminary data.</text>
</comment>
<dbReference type="Gene3D" id="2.60.40.10">
    <property type="entry name" value="Immunoglobulins"/>
    <property type="match status" value="1"/>
</dbReference>
<feature type="signal peptide" evidence="3">
    <location>
        <begin position="1"/>
        <end position="20"/>
    </location>
</feature>
<reference evidence="4" key="1">
    <citation type="submission" date="2023-08" db="EMBL/GenBank/DDBJ databases">
        <title>Chromosome-level Genome Assembly of mud carp (Cirrhinus molitorella).</title>
        <authorList>
            <person name="Liu H."/>
        </authorList>
    </citation>
    <scope>NUCLEOTIDE SEQUENCE</scope>
    <source>
        <strain evidence="4">Prfri</strain>
        <tissue evidence="4">Muscle</tissue>
    </source>
</reference>
<keyword evidence="2" id="KW-1133">Transmembrane helix</keyword>
<dbReference type="Proteomes" id="UP001187343">
    <property type="component" value="Unassembled WGS sequence"/>
</dbReference>
<evidence type="ECO:0000313" key="5">
    <source>
        <dbReference type="Proteomes" id="UP001187343"/>
    </source>
</evidence>
<keyword evidence="2" id="KW-0472">Membrane</keyword>
<feature type="compositionally biased region" description="Basic and acidic residues" evidence="1">
    <location>
        <begin position="209"/>
        <end position="226"/>
    </location>
</feature>
<protein>
    <recommendedName>
        <fullName evidence="6">Immunoglobulin subtype domain-containing protein</fullName>
    </recommendedName>
</protein>
<evidence type="ECO:0000313" key="4">
    <source>
        <dbReference type="EMBL" id="KAK2906676.1"/>
    </source>
</evidence>
<dbReference type="InterPro" id="IPR036179">
    <property type="entry name" value="Ig-like_dom_sf"/>
</dbReference>
<feature type="chain" id="PRO_5041700171" description="Immunoglobulin subtype domain-containing protein" evidence="3">
    <location>
        <begin position="21"/>
        <end position="232"/>
    </location>
</feature>
<gene>
    <name evidence="4" type="ORF">Q8A67_005661</name>
</gene>
<dbReference type="SUPFAM" id="SSF48726">
    <property type="entry name" value="Immunoglobulin"/>
    <property type="match status" value="1"/>
</dbReference>
<evidence type="ECO:0000256" key="1">
    <source>
        <dbReference type="SAM" id="MobiDB-lite"/>
    </source>
</evidence>
<dbReference type="PANTHER" id="PTHR21063:SF4">
    <property type="entry name" value="CD48 ANTIGEN-RELATED"/>
    <property type="match status" value="1"/>
</dbReference>
<dbReference type="PANTHER" id="PTHR21063">
    <property type="entry name" value="LFA-3"/>
    <property type="match status" value="1"/>
</dbReference>
<dbReference type="InterPro" id="IPR013783">
    <property type="entry name" value="Ig-like_fold"/>
</dbReference>